<dbReference type="CDD" id="cd00146">
    <property type="entry name" value="PKD"/>
    <property type="match status" value="1"/>
</dbReference>
<protein>
    <recommendedName>
        <fullName evidence="3">PKD domain-containing protein</fullName>
    </recommendedName>
</protein>
<dbReference type="AlphaFoldDB" id="A0A8J3QVC3"/>
<sequence>MIALSRRMRKVRRWSAVGAVASLVAFTGASAAGPAFANKPSGAARPVVDMNFLYSELYHLATNYVFRSAGADGPLADPNDPNNLPANYNGAQEFYQWFGSELTNSDAAHMGSLGKYMTAKNHIYPTRVWQLDDESVTIPGQSCAGQVALIAGHNDSTPTSTSVANGSASGSPTPMSSMRGGNWGNGSMYDAGSGEAMGMAEFQALLRWYQANGTYPKRTIKIGLFDNEEGGLVGSGYYSQTNVTTLAAPAAAGDTNVKVTARTGVGLAVGEQLLVDPFGGAQTVTITAVGTVGATGTGITFTPALNAAHAAGVSVSAGIADVGGLIPDGPQGQYVMVANMDQNGLEYPARHFGTDHYLNDIVGGGVGPWYTNINAIPLYTTPNNLYDATAIQRIQHNLAAAQEFRTATANAVNDAFQVLGQKYGFSMPLENPLRLDQVGSTPVNPGPQSVPAYLPTDIAKYSPVVDDNTGRTDQVSFIRDWGIPGYGIIGAYDTSTNPQVGGNENPYPASYASKPTLSQYTLYDTNDDTPEHLNYFASGTTHGPGGPSSPSEGLKRALELPATWTSYVVAGDAYGGSDPKGSSPVAYFETTPAKPYLTSTVTFDGSFSRNGGGQTKGLTYYWDFGDGTTMATTQPTVTHVFPSDPKWYDVKLAVKSGDKWDFYRQALAVHFVPAHYPDAPTANEPAPPATDPCGTLTAAEQSSITKQAQTLMGQLSDSRTTVISRQR</sequence>
<proteinExistence type="predicted"/>
<dbReference type="Gene3D" id="2.60.40.10">
    <property type="entry name" value="Immunoglobulins"/>
    <property type="match status" value="1"/>
</dbReference>
<evidence type="ECO:0000313" key="5">
    <source>
        <dbReference type="Proteomes" id="UP000642748"/>
    </source>
</evidence>
<gene>
    <name evidence="4" type="ORF">Raf01_53330</name>
</gene>
<feature type="compositionally biased region" description="Polar residues" evidence="1">
    <location>
        <begin position="155"/>
        <end position="176"/>
    </location>
</feature>
<evidence type="ECO:0000259" key="3">
    <source>
        <dbReference type="PROSITE" id="PS50093"/>
    </source>
</evidence>
<dbReference type="InterPro" id="IPR007484">
    <property type="entry name" value="Peptidase_M28"/>
</dbReference>
<dbReference type="Proteomes" id="UP000642748">
    <property type="component" value="Unassembled WGS sequence"/>
</dbReference>
<dbReference type="Gene3D" id="3.40.630.10">
    <property type="entry name" value="Zn peptidases"/>
    <property type="match status" value="1"/>
</dbReference>
<dbReference type="PROSITE" id="PS50093">
    <property type="entry name" value="PKD"/>
    <property type="match status" value="1"/>
</dbReference>
<dbReference type="InterPro" id="IPR000601">
    <property type="entry name" value="PKD_dom"/>
</dbReference>
<feature type="region of interest" description="Disordered" evidence="1">
    <location>
        <begin position="155"/>
        <end position="181"/>
    </location>
</feature>
<comment type="caution">
    <text evidence="4">The sequence shown here is derived from an EMBL/GenBank/DDBJ whole genome shotgun (WGS) entry which is preliminary data.</text>
</comment>
<keyword evidence="2" id="KW-0732">Signal</keyword>
<dbReference type="SUPFAM" id="SSF53187">
    <property type="entry name" value="Zn-dependent exopeptidases"/>
    <property type="match status" value="1"/>
</dbReference>
<keyword evidence="5" id="KW-1185">Reference proteome</keyword>
<dbReference type="InterPro" id="IPR013783">
    <property type="entry name" value="Ig-like_fold"/>
</dbReference>
<feature type="chain" id="PRO_5039057969" description="PKD domain-containing protein" evidence="2">
    <location>
        <begin position="32"/>
        <end position="727"/>
    </location>
</feature>
<dbReference type="Pfam" id="PF18911">
    <property type="entry name" value="PKD_4"/>
    <property type="match status" value="1"/>
</dbReference>
<evidence type="ECO:0000256" key="2">
    <source>
        <dbReference type="SAM" id="SignalP"/>
    </source>
</evidence>
<evidence type="ECO:0000313" key="4">
    <source>
        <dbReference type="EMBL" id="GIH17161.1"/>
    </source>
</evidence>
<evidence type="ECO:0000256" key="1">
    <source>
        <dbReference type="SAM" id="MobiDB-lite"/>
    </source>
</evidence>
<dbReference type="SUPFAM" id="SSF49299">
    <property type="entry name" value="PKD domain"/>
    <property type="match status" value="1"/>
</dbReference>
<feature type="signal peptide" evidence="2">
    <location>
        <begin position="1"/>
        <end position="31"/>
    </location>
</feature>
<dbReference type="Pfam" id="PF04389">
    <property type="entry name" value="Peptidase_M28"/>
    <property type="match status" value="1"/>
</dbReference>
<reference evidence="4" key="1">
    <citation type="submission" date="2021-01" db="EMBL/GenBank/DDBJ databases">
        <title>Whole genome shotgun sequence of Rugosimonospora africana NBRC 104875.</title>
        <authorList>
            <person name="Komaki H."/>
            <person name="Tamura T."/>
        </authorList>
    </citation>
    <scope>NUCLEOTIDE SEQUENCE</scope>
    <source>
        <strain evidence="4">NBRC 104875</strain>
    </source>
</reference>
<accession>A0A8J3QVC3</accession>
<organism evidence="4 5">
    <name type="scientific">Rugosimonospora africana</name>
    <dbReference type="NCBI Taxonomy" id="556532"/>
    <lineage>
        <taxon>Bacteria</taxon>
        <taxon>Bacillati</taxon>
        <taxon>Actinomycetota</taxon>
        <taxon>Actinomycetes</taxon>
        <taxon>Micromonosporales</taxon>
        <taxon>Micromonosporaceae</taxon>
        <taxon>Rugosimonospora</taxon>
    </lineage>
</organism>
<dbReference type="InterPro" id="IPR035986">
    <property type="entry name" value="PKD_dom_sf"/>
</dbReference>
<name>A0A8J3QVC3_9ACTN</name>
<dbReference type="EMBL" id="BONZ01000050">
    <property type="protein sequence ID" value="GIH17161.1"/>
    <property type="molecule type" value="Genomic_DNA"/>
</dbReference>
<dbReference type="GO" id="GO:0005975">
    <property type="term" value="P:carbohydrate metabolic process"/>
    <property type="evidence" value="ECO:0007669"/>
    <property type="project" value="UniProtKB-ARBA"/>
</dbReference>
<feature type="domain" description="PKD" evidence="3">
    <location>
        <begin position="606"/>
        <end position="641"/>
    </location>
</feature>